<evidence type="ECO:0000313" key="1">
    <source>
        <dbReference type="EMBL" id="DAE06509.1"/>
    </source>
</evidence>
<protein>
    <submittedName>
        <fullName evidence="1">Uncharacterized protein</fullName>
    </submittedName>
</protein>
<reference evidence="1" key="1">
    <citation type="journal article" date="2021" name="Proc. Natl. Acad. Sci. U.S.A.">
        <title>A Catalog of Tens of Thousands of Viruses from Human Metagenomes Reveals Hidden Associations with Chronic Diseases.</title>
        <authorList>
            <person name="Tisza M.J."/>
            <person name="Buck C.B."/>
        </authorList>
    </citation>
    <scope>NUCLEOTIDE SEQUENCE</scope>
    <source>
        <strain evidence="1">Ct0jJ30</strain>
    </source>
</reference>
<sequence>MNLCLFSYTQCSSFLYHIHLLHTILYIGKPYK</sequence>
<proteinExistence type="predicted"/>
<dbReference type="EMBL" id="BK015439">
    <property type="protein sequence ID" value="DAE06509.1"/>
    <property type="molecule type" value="Genomic_DNA"/>
</dbReference>
<organism evidence="1">
    <name type="scientific">Myoviridae sp. ct0jJ30</name>
    <dbReference type="NCBI Taxonomy" id="2825014"/>
    <lineage>
        <taxon>Viruses</taxon>
        <taxon>Duplodnaviria</taxon>
        <taxon>Heunggongvirae</taxon>
        <taxon>Uroviricota</taxon>
        <taxon>Caudoviricetes</taxon>
    </lineage>
</organism>
<name>A0A8S5PIS9_9CAUD</name>
<accession>A0A8S5PIS9</accession>